<feature type="transmembrane region" description="Helical" evidence="1">
    <location>
        <begin position="209"/>
        <end position="228"/>
    </location>
</feature>
<feature type="transmembrane region" description="Helical" evidence="1">
    <location>
        <begin position="240"/>
        <end position="260"/>
    </location>
</feature>
<proteinExistence type="predicted"/>
<evidence type="ECO:0000256" key="1">
    <source>
        <dbReference type="SAM" id="Phobius"/>
    </source>
</evidence>
<protein>
    <submittedName>
        <fullName evidence="2">Uncharacterized protein</fullName>
    </submittedName>
</protein>
<feature type="transmembrane region" description="Helical" evidence="1">
    <location>
        <begin position="90"/>
        <end position="108"/>
    </location>
</feature>
<feature type="transmembrane region" description="Helical" evidence="1">
    <location>
        <begin position="183"/>
        <end position="202"/>
    </location>
</feature>
<feature type="transmembrane region" description="Helical" evidence="1">
    <location>
        <begin position="54"/>
        <end position="78"/>
    </location>
</feature>
<evidence type="ECO:0000313" key="3">
    <source>
        <dbReference type="Proteomes" id="UP000501058"/>
    </source>
</evidence>
<dbReference type="RefSeq" id="WP_166233042.1">
    <property type="nucleotide sequence ID" value="NZ_CP049865.1"/>
</dbReference>
<feature type="transmembrane region" description="Helical" evidence="1">
    <location>
        <begin position="145"/>
        <end position="163"/>
    </location>
</feature>
<keyword evidence="1" id="KW-0472">Membrane</keyword>
<keyword evidence="1" id="KW-0812">Transmembrane</keyword>
<feature type="transmembrane region" description="Helical" evidence="1">
    <location>
        <begin position="21"/>
        <end position="42"/>
    </location>
</feature>
<organism evidence="2 3">
    <name type="scientific">Propioniciclava coleopterorum</name>
    <dbReference type="NCBI Taxonomy" id="2714937"/>
    <lineage>
        <taxon>Bacteria</taxon>
        <taxon>Bacillati</taxon>
        <taxon>Actinomycetota</taxon>
        <taxon>Actinomycetes</taxon>
        <taxon>Propionibacteriales</taxon>
        <taxon>Propionibacteriaceae</taxon>
        <taxon>Propioniciclava</taxon>
    </lineage>
</organism>
<dbReference type="KEGG" id="prv:G7070_06960"/>
<keyword evidence="1" id="KW-1133">Transmembrane helix</keyword>
<name>A0A6G7Y591_9ACTN</name>
<dbReference type="EMBL" id="CP049865">
    <property type="protein sequence ID" value="QIK72054.1"/>
    <property type="molecule type" value="Genomic_DNA"/>
</dbReference>
<dbReference type="AlphaFoldDB" id="A0A6G7Y591"/>
<feature type="transmembrane region" description="Helical" evidence="1">
    <location>
        <begin position="114"/>
        <end position="133"/>
    </location>
</feature>
<gene>
    <name evidence="2" type="ORF">G7070_06960</name>
</gene>
<dbReference type="Proteomes" id="UP000501058">
    <property type="component" value="Chromosome"/>
</dbReference>
<accession>A0A6G7Y591</accession>
<keyword evidence="3" id="KW-1185">Reference proteome</keyword>
<sequence length="265" mass="27567">MPRTAGDPPRDPAPGWPGRVLLGRVLAWFCALVAAVPMFGLIDLGTVFGLSDPQYTWQVGVEASWGALFTFVIAAGFAQAGWTPTRAAQGVALPGLAAGSLAVAAAVFRDPAPLVVAGALLVATVAVAWILAARPQPRTRPSLSAALVVSAAGVPLWLGYAALTHAAWLRDPTVGDVTNGVDHWPVQAALGLTLALGSAALALRPGVRWWRWCFALSAGVLAYATLAFPDRAGAMPHPAWGWLFAVWALLILLPPCPSAARIPAR</sequence>
<reference evidence="2 3" key="1">
    <citation type="submission" date="2020-03" db="EMBL/GenBank/DDBJ databases">
        <title>Propioniciclava sp. nov., isolated from Hydrophilus acuminatus.</title>
        <authorList>
            <person name="Hyun D.-W."/>
            <person name="Bae J.-W."/>
        </authorList>
    </citation>
    <scope>NUCLEOTIDE SEQUENCE [LARGE SCALE GENOMIC DNA]</scope>
    <source>
        <strain evidence="2 3">HDW11</strain>
    </source>
</reference>
<evidence type="ECO:0000313" key="2">
    <source>
        <dbReference type="EMBL" id="QIK72054.1"/>
    </source>
</evidence>